<dbReference type="InterPro" id="IPR009100">
    <property type="entry name" value="AcylCoA_DH/oxidase_NM_dom_sf"/>
</dbReference>
<reference evidence="5 6" key="1">
    <citation type="submission" date="2020-07" db="EMBL/GenBank/DDBJ databases">
        <title>Sequencing the genomes of 1000 actinobacteria strains.</title>
        <authorList>
            <person name="Klenk H.-P."/>
        </authorList>
    </citation>
    <scope>NUCLEOTIDE SEQUENCE [LARGE SCALE GENOMIC DNA]</scope>
    <source>
        <strain evidence="5 6">DSM 45763</strain>
    </source>
</reference>
<gene>
    <name evidence="5" type="ORF">HDA43_000426</name>
</gene>
<dbReference type="SUPFAM" id="SSF56645">
    <property type="entry name" value="Acyl-CoA dehydrogenase NM domain-like"/>
    <property type="match status" value="1"/>
</dbReference>
<evidence type="ECO:0000256" key="1">
    <source>
        <dbReference type="ARBA" id="ARBA00023002"/>
    </source>
</evidence>
<dbReference type="InterPro" id="IPR037069">
    <property type="entry name" value="AcylCoA_DH/ox_N_sf"/>
</dbReference>
<dbReference type="InterPro" id="IPR046373">
    <property type="entry name" value="Acyl-CoA_Oxase/DH_mid-dom_sf"/>
</dbReference>
<keyword evidence="6" id="KW-1185">Reference proteome</keyword>
<dbReference type="EC" id="1.14.14.12" evidence="5"/>
<dbReference type="Pfam" id="PF08028">
    <property type="entry name" value="Acyl-CoA_dh_2"/>
    <property type="match status" value="1"/>
</dbReference>
<dbReference type="SUPFAM" id="SSF47203">
    <property type="entry name" value="Acyl-CoA dehydrogenase C-terminal domain-like"/>
    <property type="match status" value="1"/>
</dbReference>
<evidence type="ECO:0000313" key="5">
    <source>
        <dbReference type="EMBL" id="NYF38267.1"/>
    </source>
</evidence>
<dbReference type="Pfam" id="PF02771">
    <property type="entry name" value="Acyl-CoA_dh_N"/>
    <property type="match status" value="1"/>
</dbReference>
<dbReference type="Gene3D" id="2.40.110.10">
    <property type="entry name" value="Butyryl-CoA Dehydrogenase, subunit A, domain 2"/>
    <property type="match status" value="1"/>
</dbReference>
<dbReference type="PANTHER" id="PTHR43884:SF12">
    <property type="entry name" value="ISOVALERYL-COA DEHYDROGENASE, MITOCHONDRIAL-RELATED"/>
    <property type="match status" value="1"/>
</dbReference>
<proteinExistence type="predicted"/>
<sequence length="414" mass="45313">MGVVTSIPERRLSPPSPPEPGLTPEEMVARAEAIAPSLVERQAETERRTFYGEDVHEEFTRAGFYRILVPRRYGGYEFGIDTFMRVTMALTRGCPSTGWMYCLGAAHALAVATLFEERVQEEVFGDGHFICPATVMPGGTAEPADDGGWVLNGTWGYCSGSPYATHFIGHAMVAPDGGGEPEPAMFIAPRSEWTRLDDWGRALGLKGSGSHSIRIENGRIPAHFLMRTHMSQVSVTEGTPGRALHGNPEYGGGQLSFMVMEDAALAVGIARGALDAYEDLMRSRTTPFPPIVPRSEDPDYQLRYGKAAGMIATAEAATLDAVRQWRETCARGPAAVTREQELRIAGICSEVVDLCWRAVERHLYPTAGSSAVRNGERMERIWRDMSMFVTHAGVSTFLATIAPRDLARVRFGVE</sequence>
<dbReference type="InterPro" id="IPR013107">
    <property type="entry name" value="Acyl-CoA_DH_C"/>
</dbReference>
<dbReference type="GO" id="GO:0036383">
    <property type="term" value="F:3-hydroxy-9,10-secoandrosta-1,3,5(10)-triene-9,17-dione monooxygenase activity"/>
    <property type="evidence" value="ECO:0007669"/>
    <property type="project" value="UniProtKB-EC"/>
</dbReference>
<dbReference type="InterPro" id="IPR013786">
    <property type="entry name" value="AcylCoA_DH/ox_N"/>
</dbReference>
<protein>
    <submittedName>
        <fullName evidence="5">3-hydroxy-9,10-secoandrosta-1,3,5(10)-triene-9, 17-dione monooxygenase</fullName>
        <ecNumber evidence="5">1.14.14.12</ecNumber>
    </submittedName>
</protein>
<dbReference type="EMBL" id="JACCCO010000001">
    <property type="protein sequence ID" value="NYF38267.1"/>
    <property type="molecule type" value="Genomic_DNA"/>
</dbReference>
<keyword evidence="5" id="KW-0503">Monooxygenase</keyword>
<dbReference type="GO" id="GO:0006552">
    <property type="term" value="P:L-leucine catabolic process"/>
    <property type="evidence" value="ECO:0007669"/>
    <property type="project" value="TreeGrafter"/>
</dbReference>
<name>A0A852ULW3_9ACTN</name>
<dbReference type="Gene3D" id="1.20.140.10">
    <property type="entry name" value="Butyryl-CoA Dehydrogenase, subunit A, domain 3"/>
    <property type="match status" value="1"/>
</dbReference>
<dbReference type="GO" id="GO:0050660">
    <property type="term" value="F:flavin adenine dinucleotide binding"/>
    <property type="evidence" value="ECO:0007669"/>
    <property type="project" value="InterPro"/>
</dbReference>
<dbReference type="AlphaFoldDB" id="A0A852ULW3"/>
<accession>A0A852ULW3</accession>
<feature type="region of interest" description="Disordered" evidence="2">
    <location>
        <begin position="1"/>
        <end position="23"/>
    </location>
</feature>
<dbReference type="Proteomes" id="UP000576393">
    <property type="component" value="Unassembled WGS sequence"/>
</dbReference>
<evidence type="ECO:0000259" key="4">
    <source>
        <dbReference type="Pfam" id="PF08028"/>
    </source>
</evidence>
<evidence type="ECO:0000313" key="6">
    <source>
        <dbReference type="Proteomes" id="UP000576393"/>
    </source>
</evidence>
<evidence type="ECO:0000256" key="2">
    <source>
        <dbReference type="SAM" id="MobiDB-lite"/>
    </source>
</evidence>
<evidence type="ECO:0000259" key="3">
    <source>
        <dbReference type="Pfam" id="PF02771"/>
    </source>
</evidence>
<dbReference type="GO" id="GO:0008470">
    <property type="term" value="F:3-methylbutanoyl-CoA dehydrogenase activity"/>
    <property type="evidence" value="ECO:0007669"/>
    <property type="project" value="TreeGrafter"/>
</dbReference>
<dbReference type="Gene3D" id="1.10.540.10">
    <property type="entry name" value="Acyl-CoA dehydrogenase/oxidase, N-terminal domain"/>
    <property type="match status" value="1"/>
</dbReference>
<dbReference type="PANTHER" id="PTHR43884">
    <property type="entry name" value="ACYL-COA DEHYDROGENASE"/>
    <property type="match status" value="1"/>
</dbReference>
<keyword evidence="1 5" id="KW-0560">Oxidoreductase</keyword>
<dbReference type="RefSeq" id="WP_179818046.1">
    <property type="nucleotide sequence ID" value="NZ_JACCCO010000001.1"/>
</dbReference>
<feature type="domain" description="Acyl-CoA dehydrogenase/oxidase N-terminal" evidence="3">
    <location>
        <begin position="38"/>
        <end position="104"/>
    </location>
</feature>
<organism evidence="5 6">
    <name type="scientific">Streptosporangium sandarakinum</name>
    <dbReference type="NCBI Taxonomy" id="1260955"/>
    <lineage>
        <taxon>Bacteria</taxon>
        <taxon>Bacillati</taxon>
        <taxon>Actinomycetota</taxon>
        <taxon>Actinomycetes</taxon>
        <taxon>Streptosporangiales</taxon>
        <taxon>Streptosporangiaceae</taxon>
        <taxon>Streptosporangium</taxon>
    </lineage>
</organism>
<dbReference type="PIRSF" id="PIRSF016578">
    <property type="entry name" value="HsaA"/>
    <property type="match status" value="1"/>
</dbReference>
<dbReference type="InterPro" id="IPR036250">
    <property type="entry name" value="AcylCo_DH-like_C"/>
</dbReference>
<feature type="domain" description="Acyl-CoA dehydrogenase C-terminal" evidence="4">
    <location>
        <begin position="263"/>
        <end position="395"/>
    </location>
</feature>
<comment type="caution">
    <text evidence="5">The sequence shown here is derived from an EMBL/GenBank/DDBJ whole genome shotgun (WGS) entry which is preliminary data.</text>
</comment>